<dbReference type="AlphaFoldDB" id="A0A8S2Q8S4"/>
<gene>
    <name evidence="1" type="ORF">OVA965_LOCUS27696</name>
    <name evidence="2" type="ORF">TMI583_LOCUS28442</name>
</gene>
<dbReference type="Proteomes" id="UP000677228">
    <property type="component" value="Unassembled WGS sequence"/>
</dbReference>
<dbReference type="EMBL" id="CAJOBA010039995">
    <property type="protein sequence ID" value="CAF4087098.1"/>
    <property type="molecule type" value="Genomic_DNA"/>
</dbReference>
<accession>A0A8S2Q8S4</accession>
<proteinExistence type="predicted"/>
<evidence type="ECO:0000313" key="1">
    <source>
        <dbReference type="EMBL" id="CAF1282313.1"/>
    </source>
</evidence>
<comment type="caution">
    <text evidence="2">The sequence shown here is derived from an EMBL/GenBank/DDBJ whole genome shotgun (WGS) entry which is preliminary data.</text>
</comment>
<evidence type="ECO:0000313" key="3">
    <source>
        <dbReference type="Proteomes" id="UP000682733"/>
    </source>
</evidence>
<protein>
    <submittedName>
        <fullName evidence="2">Uncharacterized protein</fullName>
    </submittedName>
</protein>
<evidence type="ECO:0000313" key="2">
    <source>
        <dbReference type="EMBL" id="CAF4087098.1"/>
    </source>
</evidence>
<dbReference type="EMBL" id="CAJNOK010018433">
    <property type="protein sequence ID" value="CAF1282313.1"/>
    <property type="molecule type" value="Genomic_DNA"/>
</dbReference>
<organism evidence="2 3">
    <name type="scientific">Didymodactylos carnosus</name>
    <dbReference type="NCBI Taxonomy" id="1234261"/>
    <lineage>
        <taxon>Eukaryota</taxon>
        <taxon>Metazoa</taxon>
        <taxon>Spiralia</taxon>
        <taxon>Gnathifera</taxon>
        <taxon>Rotifera</taxon>
        <taxon>Eurotatoria</taxon>
        <taxon>Bdelloidea</taxon>
        <taxon>Philodinida</taxon>
        <taxon>Philodinidae</taxon>
        <taxon>Didymodactylos</taxon>
    </lineage>
</organism>
<sequence>MREGWTPLKTTQNYSRAVLLINTILKDLPRLGYAETLLFRAILKDITKFSGTYNENLNYWLLVINHKFGACELTVEQRRKWAPLFLSDEDFDYSLSKTSYKNLYIIYLI</sequence>
<reference evidence="2" key="1">
    <citation type="submission" date="2021-02" db="EMBL/GenBank/DDBJ databases">
        <authorList>
            <person name="Nowell W R."/>
        </authorList>
    </citation>
    <scope>NUCLEOTIDE SEQUENCE</scope>
</reference>
<dbReference type="Proteomes" id="UP000682733">
    <property type="component" value="Unassembled WGS sequence"/>
</dbReference>
<name>A0A8S2Q8S4_9BILA</name>